<feature type="compositionally biased region" description="Low complexity" evidence="2">
    <location>
        <begin position="244"/>
        <end position="259"/>
    </location>
</feature>
<dbReference type="SUPFAM" id="SSF52799">
    <property type="entry name" value="(Phosphotyrosine protein) phosphatases II"/>
    <property type="match status" value="1"/>
</dbReference>
<name>A0ABY9X6Z5_9BACT</name>
<dbReference type="PANTHER" id="PTHR47216">
    <property type="match status" value="1"/>
</dbReference>
<dbReference type="RefSeq" id="WP_395811104.1">
    <property type="nucleotide sequence ID" value="NZ_CP043494.1"/>
</dbReference>
<dbReference type="Gene3D" id="3.90.190.10">
    <property type="entry name" value="Protein tyrosine phosphatase superfamily"/>
    <property type="match status" value="1"/>
</dbReference>
<feature type="transmembrane region" description="Helical" evidence="3">
    <location>
        <begin position="40"/>
        <end position="61"/>
    </location>
</feature>
<dbReference type="EMBL" id="CP043494">
    <property type="protein sequence ID" value="WNG51160.1"/>
    <property type="molecule type" value="Genomic_DNA"/>
</dbReference>
<sequence length="267" mass="28912">MRPTGLARATLRLMGMGLFLMACGGACLTLAFLLGSSGAWALAWLGISLLVVCGAYLGRGTWLLGKRTDGSQAWLPVLLLLPYFLLTWTLWHTRRALSREHCFDEVAPGLLLGRRPFVHELPRDVALVVDLTSEFAEPREVRTRVRYLCHPVLDTCAPDEDGLVSVVRAVLAEPGPVYVHCAQGHGRSSTIAAAVLLALGHSEDVHGAERHLRRARPGVKLHREQRNVLTRTAPRLRELGAEHPTSSSRPASARSGSGTQSSATGPA</sequence>
<keyword evidence="6" id="KW-1185">Reference proteome</keyword>
<evidence type="ECO:0000313" key="6">
    <source>
        <dbReference type="Proteomes" id="UP001611383"/>
    </source>
</evidence>
<feature type="transmembrane region" description="Helical" evidence="3">
    <location>
        <begin position="12"/>
        <end position="34"/>
    </location>
</feature>
<organism evidence="5 6">
    <name type="scientific">Archangium minus</name>
    <dbReference type="NCBI Taxonomy" id="83450"/>
    <lineage>
        <taxon>Bacteria</taxon>
        <taxon>Pseudomonadati</taxon>
        <taxon>Myxococcota</taxon>
        <taxon>Myxococcia</taxon>
        <taxon>Myxococcales</taxon>
        <taxon>Cystobacterineae</taxon>
        <taxon>Archangiaceae</taxon>
        <taxon>Archangium</taxon>
    </lineage>
</organism>
<keyword evidence="3" id="KW-0812">Transmembrane</keyword>
<dbReference type="InterPro" id="IPR029021">
    <property type="entry name" value="Prot-tyrosine_phosphatase-like"/>
</dbReference>
<gene>
    <name evidence="5" type="ORF">F0U60_48800</name>
</gene>
<dbReference type="Proteomes" id="UP001611383">
    <property type="component" value="Chromosome"/>
</dbReference>
<dbReference type="InterPro" id="IPR000387">
    <property type="entry name" value="Tyr_Pase_dom"/>
</dbReference>
<dbReference type="PANTHER" id="PTHR47216:SF4">
    <property type="entry name" value="OS01G0859400 PROTEIN"/>
    <property type="match status" value="1"/>
</dbReference>
<dbReference type="PROSITE" id="PS50056">
    <property type="entry name" value="TYR_PHOSPHATASE_2"/>
    <property type="match status" value="1"/>
</dbReference>
<feature type="transmembrane region" description="Helical" evidence="3">
    <location>
        <begin position="73"/>
        <end position="91"/>
    </location>
</feature>
<evidence type="ECO:0000256" key="2">
    <source>
        <dbReference type="SAM" id="MobiDB-lite"/>
    </source>
</evidence>
<dbReference type="SMART" id="SM00404">
    <property type="entry name" value="PTPc_motif"/>
    <property type="match status" value="1"/>
</dbReference>
<protein>
    <recommendedName>
        <fullName evidence="4">Tyrosine specific protein phosphatases domain-containing protein</fullName>
    </recommendedName>
</protein>
<accession>A0ABY9X6Z5</accession>
<dbReference type="InterPro" id="IPR016130">
    <property type="entry name" value="Tyr_Pase_AS"/>
</dbReference>
<reference evidence="5 6" key="1">
    <citation type="submission" date="2019-08" db="EMBL/GenBank/DDBJ databases">
        <title>Archangium and Cystobacter genomes.</title>
        <authorList>
            <person name="Chen I.-C.K."/>
            <person name="Wielgoss S."/>
        </authorList>
    </citation>
    <scope>NUCLEOTIDE SEQUENCE [LARGE SCALE GENOMIC DNA]</scope>
    <source>
        <strain evidence="5 6">Cbm 6</strain>
    </source>
</reference>
<evidence type="ECO:0000256" key="3">
    <source>
        <dbReference type="SAM" id="Phobius"/>
    </source>
</evidence>
<evidence type="ECO:0000259" key="4">
    <source>
        <dbReference type="PROSITE" id="PS50056"/>
    </source>
</evidence>
<evidence type="ECO:0000313" key="5">
    <source>
        <dbReference type="EMBL" id="WNG51160.1"/>
    </source>
</evidence>
<dbReference type="InterPro" id="IPR003595">
    <property type="entry name" value="Tyr_Pase_cat"/>
</dbReference>
<dbReference type="InterPro" id="IPR057023">
    <property type="entry name" value="PTP-SAK"/>
</dbReference>
<dbReference type="PROSITE" id="PS51257">
    <property type="entry name" value="PROKAR_LIPOPROTEIN"/>
    <property type="match status" value="1"/>
</dbReference>
<dbReference type="Pfam" id="PF22784">
    <property type="entry name" value="PTP-SAK"/>
    <property type="match status" value="1"/>
</dbReference>
<feature type="region of interest" description="Disordered" evidence="2">
    <location>
        <begin position="210"/>
        <end position="267"/>
    </location>
</feature>
<keyword evidence="3" id="KW-1133">Transmembrane helix</keyword>
<dbReference type="PROSITE" id="PS00383">
    <property type="entry name" value="TYR_PHOSPHATASE_1"/>
    <property type="match status" value="1"/>
</dbReference>
<proteinExistence type="predicted"/>
<feature type="domain" description="Tyrosine specific protein phosphatases" evidence="4">
    <location>
        <begin position="161"/>
        <end position="227"/>
    </location>
</feature>
<keyword evidence="3" id="KW-0472">Membrane</keyword>
<evidence type="ECO:0000256" key="1">
    <source>
        <dbReference type="ARBA" id="ARBA00022801"/>
    </source>
</evidence>
<feature type="compositionally biased region" description="Basic residues" evidence="2">
    <location>
        <begin position="211"/>
        <end position="220"/>
    </location>
</feature>
<keyword evidence="1" id="KW-0378">Hydrolase</keyword>